<evidence type="ECO:0000256" key="1">
    <source>
        <dbReference type="SAM" id="MobiDB-lite"/>
    </source>
</evidence>
<feature type="transmembrane region" description="Helical" evidence="2">
    <location>
        <begin position="28"/>
        <end position="52"/>
    </location>
</feature>
<reference evidence="3" key="1">
    <citation type="submission" date="2023-07" db="EMBL/GenBank/DDBJ databases">
        <authorList>
            <consortium name="CYATHOMIX"/>
        </authorList>
    </citation>
    <scope>NUCLEOTIDE SEQUENCE</scope>
    <source>
        <strain evidence="3">N/A</strain>
    </source>
</reference>
<sequence>MLTRADLGELKELWDWAECVVPGIANKIAISAGMLVIAIVWAIGAFHFVLYWPTFQRRVEGAMMGWKEAAEVDEENGGASRGAALDAEDSQSTSAPTSQASSEEVEGGGEVPPVYLCTLM</sequence>
<feature type="region of interest" description="Disordered" evidence="1">
    <location>
        <begin position="74"/>
        <end position="112"/>
    </location>
</feature>
<gene>
    <name evidence="3" type="ORF">CYNAS_LOCUS14093</name>
</gene>
<name>A0AA36H134_CYLNA</name>
<evidence type="ECO:0000313" key="4">
    <source>
        <dbReference type="Proteomes" id="UP001176961"/>
    </source>
</evidence>
<protein>
    <submittedName>
        <fullName evidence="3">Uncharacterized protein</fullName>
    </submittedName>
</protein>
<keyword evidence="2" id="KW-0812">Transmembrane</keyword>
<keyword evidence="2" id="KW-1133">Transmembrane helix</keyword>
<feature type="compositionally biased region" description="Low complexity" evidence="1">
    <location>
        <begin position="90"/>
        <end position="102"/>
    </location>
</feature>
<accession>A0AA36H134</accession>
<dbReference type="AlphaFoldDB" id="A0AA36H134"/>
<comment type="caution">
    <text evidence="3">The sequence shown here is derived from an EMBL/GenBank/DDBJ whole genome shotgun (WGS) entry which is preliminary data.</text>
</comment>
<keyword evidence="2" id="KW-0472">Membrane</keyword>
<evidence type="ECO:0000313" key="3">
    <source>
        <dbReference type="EMBL" id="CAJ0602110.1"/>
    </source>
</evidence>
<proteinExistence type="predicted"/>
<dbReference type="EMBL" id="CATQJL010000305">
    <property type="protein sequence ID" value="CAJ0602110.1"/>
    <property type="molecule type" value="Genomic_DNA"/>
</dbReference>
<keyword evidence="4" id="KW-1185">Reference proteome</keyword>
<evidence type="ECO:0000256" key="2">
    <source>
        <dbReference type="SAM" id="Phobius"/>
    </source>
</evidence>
<dbReference type="Proteomes" id="UP001176961">
    <property type="component" value="Unassembled WGS sequence"/>
</dbReference>
<organism evidence="3 4">
    <name type="scientific">Cylicocyclus nassatus</name>
    <name type="common">Nematode worm</name>
    <dbReference type="NCBI Taxonomy" id="53992"/>
    <lineage>
        <taxon>Eukaryota</taxon>
        <taxon>Metazoa</taxon>
        <taxon>Ecdysozoa</taxon>
        <taxon>Nematoda</taxon>
        <taxon>Chromadorea</taxon>
        <taxon>Rhabditida</taxon>
        <taxon>Rhabditina</taxon>
        <taxon>Rhabditomorpha</taxon>
        <taxon>Strongyloidea</taxon>
        <taxon>Strongylidae</taxon>
        <taxon>Cylicocyclus</taxon>
    </lineage>
</organism>